<protein>
    <submittedName>
        <fullName evidence="1">Uncharacterized protein</fullName>
    </submittedName>
</protein>
<dbReference type="AlphaFoldDB" id="A0A0E9RL56"/>
<organism evidence="1">
    <name type="scientific">Anguilla anguilla</name>
    <name type="common">European freshwater eel</name>
    <name type="synonym">Muraena anguilla</name>
    <dbReference type="NCBI Taxonomy" id="7936"/>
    <lineage>
        <taxon>Eukaryota</taxon>
        <taxon>Metazoa</taxon>
        <taxon>Chordata</taxon>
        <taxon>Craniata</taxon>
        <taxon>Vertebrata</taxon>
        <taxon>Euteleostomi</taxon>
        <taxon>Actinopterygii</taxon>
        <taxon>Neopterygii</taxon>
        <taxon>Teleostei</taxon>
        <taxon>Anguilliformes</taxon>
        <taxon>Anguillidae</taxon>
        <taxon>Anguilla</taxon>
    </lineage>
</organism>
<evidence type="ECO:0000313" key="1">
    <source>
        <dbReference type="EMBL" id="JAH29205.1"/>
    </source>
</evidence>
<reference evidence="1" key="1">
    <citation type="submission" date="2014-11" db="EMBL/GenBank/DDBJ databases">
        <authorList>
            <person name="Amaro Gonzalez C."/>
        </authorList>
    </citation>
    <scope>NUCLEOTIDE SEQUENCE</scope>
</reference>
<name>A0A0E9RL56_ANGAN</name>
<reference evidence="1" key="2">
    <citation type="journal article" date="2015" name="Fish Shellfish Immunol.">
        <title>Early steps in the European eel (Anguilla anguilla)-Vibrio vulnificus interaction in the gills: Role of the RtxA13 toxin.</title>
        <authorList>
            <person name="Callol A."/>
            <person name="Pajuelo D."/>
            <person name="Ebbesson L."/>
            <person name="Teles M."/>
            <person name="MacKenzie S."/>
            <person name="Amaro C."/>
        </authorList>
    </citation>
    <scope>NUCLEOTIDE SEQUENCE</scope>
</reference>
<accession>A0A0E9RL56</accession>
<dbReference type="EMBL" id="GBXM01079372">
    <property type="protein sequence ID" value="JAH29205.1"/>
    <property type="molecule type" value="Transcribed_RNA"/>
</dbReference>
<proteinExistence type="predicted"/>
<sequence>MTFKHRLQELRFHPPAWRFSVTFHIMGCSEEEVFWRSVRSTPYPVFKASSLHPPLVHLTALFSVCISGVWTM</sequence>